<dbReference type="Gene3D" id="1.25.40.10">
    <property type="entry name" value="Tetratricopeptide repeat domain"/>
    <property type="match status" value="2"/>
</dbReference>
<dbReference type="OrthoDB" id="1917168at2759"/>
<dbReference type="PANTHER" id="PTHR47926">
    <property type="entry name" value="PENTATRICOPEPTIDE REPEAT-CONTAINING PROTEIN"/>
    <property type="match status" value="1"/>
</dbReference>
<evidence type="ECO:0008006" key="5">
    <source>
        <dbReference type="Google" id="ProtNLM"/>
    </source>
</evidence>
<gene>
    <name evidence="3" type="ORF">KP509_04G078100</name>
</gene>
<dbReference type="OMA" id="FRNEICW"/>
<evidence type="ECO:0000313" key="4">
    <source>
        <dbReference type="Proteomes" id="UP000825935"/>
    </source>
</evidence>
<feature type="repeat" description="PPR" evidence="2">
    <location>
        <begin position="297"/>
        <end position="331"/>
    </location>
</feature>
<dbReference type="Pfam" id="PF01535">
    <property type="entry name" value="PPR"/>
    <property type="match status" value="1"/>
</dbReference>
<keyword evidence="1" id="KW-0677">Repeat</keyword>
<dbReference type="NCBIfam" id="TIGR00756">
    <property type="entry name" value="PPR"/>
    <property type="match status" value="3"/>
</dbReference>
<feature type="repeat" description="PPR" evidence="2">
    <location>
        <begin position="93"/>
        <end position="127"/>
    </location>
</feature>
<dbReference type="InterPro" id="IPR002885">
    <property type="entry name" value="PPR_rpt"/>
</dbReference>
<evidence type="ECO:0000256" key="1">
    <source>
        <dbReference type="ARBA" id="ARBA00022737"/>
    </source>
</evidence>
<dbReference type="EMBL" id="CM035409">
    <property type="protein sequence ID" value="KAH7439823.1"/>
    <property type="molecule type" value="Genomic_DNA"/>
</dbReference>
<dbReference type="GO" id="GO:0003723">
    <property type="term" value="F:RNA binding"/>
    <property type="evidence" value="ECO:0007669"/>
    <property type="project" value="InterPro"/>
</dbReference>
<comment type="caution">
    <text evidence="3">The sequence shown here is derived from an EMBL/GenBank/DDBJ whole genome shotgun (WGS) entry which is preliminary data.</text>
</comment>
<feature type="repeat" description="PPR" evidence="2">
    <location>
        <begin position="195"/>
        <end position="229"/>
    </location>
</feature>
<dbReference type="InterPro" id="IPR011990">
    <property type="entry name" value="TPR-like_helical_dom_sf"/>
</dbReference>
<dbReference type="FunFam" id="1.25.40.10:FF:000285">
    <property type="entry name" value="Pentatricopeptide repeat-containing protein, chloroplastic"/>
    <property type="match status" value="1"/>
</dbReference>
<organism evidence="3 4">
    <name type="scientific">Ceratopteris richardii</name>
    <name type="common">Triangle waterfern</name>
    <dbReference type="NCBI Taxonomy" id="49495"/>
    <lineage>
        <taxon>Eukaryota</taxon>
        <taxon>Viridiplantae</taxon>
        <taxon>Streptophyta</taxon>
        <taxon>Embryophyta</taxon>
        <taxon>Tracheophyta</taxon>
        <taxon>Polypodiopsida</taxon>
        <taxon>Polypodiidae</taxon>
        <taxon>Polypodiales</taxon>
        <taxon>Pteridineae</taxon>
        <taxon>Pteridaceae</taxon>
        <taxon>Parkerioideae</taxon>
        <taxon>Ceratopteris</taxon>
    </lineage>
</organism>
<dbReference type="AlphaFoldDB" id="A0A8T2V1K1"/>
<dbReference type="InterPro" id="IPR046960">
    <property type="entry name" value="PPR_At4g14850-like_plant"/>
</dbReference>
<dbReference type="Pfam" id="PF13041">
    <property type="entry name" value="PPR_2"/>
    <property type="match status" value="3"/>
</dbReference>
<sequence length="440" mass="48593">MTMSITKSKCQLSSGIHNVHIHDASEHIGLVSFIRSCTKGNDMANGKRVHAYALKKGLTSTNIFIGNTLISMYAKCGSLPMARQVFDELSAQTAVSWTALIAGFAQHGHGHKALTCFEQMKSKGLSPDSQTYACTLKACGSVGAVEVGEKIHAELSQEGLLGKNIFLGNAVVDMYARCGAFVKAQKVLDQLPFRNEICWNGLITRYSQYGQGERALNCYDRMQHEGLSPTPVTYACALKACGTIVAVEKGKEIHDEIVRKDLHVKNNVVGTALVDMYIKCGALKMAQQVFEELSTRNVVSWTALISGYAEVGSYDHIFDSFNKMVKEGVKPNFVTYVIVLNACRYSGLVTKGQSYFENMTTRYGIIPSTRHFICMVNLFGFAGHFDKAVSIIRKFTRFDHSPAWCALLSSCQRWGNTKLAREAFECSVGTEEVCMANRRE</sequence>
<dbReference type="GO" id="GO:0048731">
    <property type="term" value="P:system development"/>
    <property type="evidence" value="ECO:0007669"/>
    <property type="project" value="UniProtKB-ARBA"/>
</dbReference>
<evidence type="ECO:0000256" key="2">
    <source>
        <dbReference type="PROSITE-ProRule" id="PRU00708"/>
    </source>
</evidence>
<reference evidence="3" key="1">
    <citation type="submission" date="2021-08" db="EMBL/GenBank/DDBJ databases">
        <title>WGS assembly of Ceratopteris richardii.</title>
        <authorList>
            <person name="Marchant D.B."/>
            <person name="Chen G."/>
            <person name="Jenkins J."/>
            <person name="Shu S."/>
            <person name="Leebens-Mack J."/>
            <person name="Grimwood J."/>
            <person name="Schmutz J."/>
            <person name="Soltis P."/>
            <person name="Soltis D."/>
            <person name="Chen Z.-H."/>
        </authorList>
    </citation>
    <scope>NUCLEOTIDE SEQUENCE</scope>
    <source>
        <strain evidence="3">Whitten #5841</strain>
        <tissue evidence="3">Leaf</tissue>
    </source>
</reference>
<protein>
    <recommendedName>
        <fullName evidence="5">Pentatricopeptide repeat-containing protein</fullName>
    </recommendedName>
</protein>
<dbReference type="PROSITE" id="PS51375">
    <property type="entry name" value="PPR"/>
    <property type="match status" value="3"/>
</dbReference>
<keyword evidence="4" id="KW-1185">Reference proteome</keyword>
<proteinExistence type="predicted"/>
<dbReference type="Proteomes" id="UP000825935">
    <property type="component" value="Chromosome 4"/>
</dbReference>
<name>A0A8T2V1K1_CERRI</name>
<dbReference type="GO" id="GO:0009451">
    <property type="term" value="P:RNA modification"/>
    <property type="evidence" value="ECO:0007669"/>
    <property type="project" value="InterPro"/>
</dbReference>
<accession>A0A8T2V1K1</accession>
<dbReference type="FunFam" id="1.25.40.10:FF:000031">
    <property type="entry name" value="Pentatricopeptide repeat-containing protein mitochondrial"/>
    <property type="match status" value="1"/>
</dbReference>
<dbReference type="PANTHER" id="PTHR47926:SF382">
    <property type="entry name" value="PENTACOTRIPEPTIDE-REPEAT REGION OF PRORP DOMAIN-CONTAINING PROTEIN"/>
    <property type="match status" value="1"/>
</dbReference>
<dbReference type="FunFam" id="1.25.40.10:FF:000158">
    <property type="entry name" value="pentatricopeptide repeat-containing protein At2g33680"/>
    <property type="match status" value="1"/>
</dbReference>
<evidence type="ECO:0000313" key="3">
    <source>
        <dbReference type="EMBL" id="KAH7439823.1"/>
    </source>
</evidence>